<evidence type="ECO:0000256" key="1">
    <source>
        <dbReference type="SAM" id="MobiDB-lite"/>
    </source>
</evidence>
<dbReference type="InterPro" id="IPR008963">
    <property type="entry name" value="Purple_acid_Pase-like_N"/>
</dbReference>
<feature type="compositionally biased region" description="Pro residues" evidence="1">
    <location>
        <begin position="288"/>
        <end position="302"/>
    </location>
</feature>
<evidence type="ECO:0000259" key="3">
    <source>
        <dbReference type="Pfam" id="PF16656"/>
    </source>
</evidence>
<dbReference type="STRING" id="1797517.A3F61_02080"/>
<dbReference type="Pfam" id="PF16656">
    <property type="entry name" value="Pur_ac_phosph_N"/>
    <property type="match status" value="1"/>
</dbReference>
<dbReference type="Proteomes" id="UP000178272">
    <property type="component" value="Unassembled WGS sequence"/>
</dbReference>
<comment type="caution">
    <text evidence="4">The sequence shown here is derived from an EMBL/GenBank/DDBJ whole genome shotgun (WGS) entry which is preliminary data.</text>
</comment>
<protein>
    <recommendedName>
        <fullName evidence="3">Purple acid phosphatase N-terminal domain-containing protein</fullName>
    </recommendedName>
</protein>
<accession>A0A1G1V4M3</accession>
<evidence type="ECO:0000256" key="2">
    <source>
        <dbReference type="SAM" id="Phobius"/>
    </source>
</evidence>
<dbReference type="GO" id="GO:0046872">
    <property type="term" value="F:metal ion binding"/>
    <property type="evidence" value="ECO:0007669"/>
    <property type="project" value="InterPro"/>
</dbReference>
<gene>
    <name evidence="4" type="ORF">A3F61_02080</name>
</gene>
<dbReference type="Gene3D" id="2.60.40.380">
    <property type="entry name" value="Purple acid phosphatase-like, N-terminal"/>
    <property type="match status" value="1"/>
</dbReference>
<feature type="transmembrane region" description="Helical" evidence="2">
    <location>
        <begin position="7"/>
        <end position="27"/>
    </location>
</feature>
<keyword evidence="2" id="KW-1133">Transmembrane helix</keyword>
<feature type="compositionally biased region" description="Low complexity" evidence="1">
    <location>
        <begin position="262"/>
        <end position="279"/>
    </location>
</feature>
<feature type="compositionally biased region" description="Low complexity" evidence="1">
    <location>
        <begin position="330"/>
        <end position="348"/>
    </location>
</feature>
<feature type="compositionally biased region" description="Low complexity" evidence="1">
    <location>
        <begin position="308"/>
        <end position="322"/>
    </location>
</feature>
<evidence type="ECO:0000313" key="4">
    <source>
        <dbReference type="EMBL" id="OGY10293.1"/>
    </source>
</evidence>
<organism evidence="4 5">
    <name type="scientific">Candidatus Blackburnbacteria bacterium RIFCSPHIGHO2_12_FULL_41_13b</name>
    <dbReference type="NCBI Taxonomy" id="1797517"/>
    <lineage>
        <taxon>Bacteria</taxon>
        <taxon>Candidatus Blackburniibacteriota</taxon>
    </lineage>
</organism>
<feature type="transmembrane region" description="Helical" evidence="2">
    <location>
        <begin position="352"/>
        <end position="372"/>
    </location>
</feature>
<dbReference type="GO" id="GO:0003993">
    <property type="term" value="F:acid phosphatase activity"/>
    <property type="evidence" value="ECO:0007669"/>
    <property type="project" value="InterPro"/>
</dbReference>
<feature type="region of interest" description="Disordered" evidence="1">
    <location>
        <begin position="259"/>
        <end position="348"/>
    </location>
</feature>
<dbReference type="AlphaFoldDB" id="A0A1G1V4M3"/>
<reference evidence="4 5" key="1">
    <citation type="journal article" date="2016" name="Nat. Commun.">
        <title>Thousands of microbial genomes shed light on interconnected biogeochemical processes in an aquifer system.</title>
        <authorList>
            <person name="Anantharaman K."/>
            <person name="Brown C.T."/>
            <person name="Hug L.A."/>
            <person name="Sharon I."/>
            <person name="Castelle C.J."/>
            <person name="Probst A.J."/>
            <person name="Thomas B.C."/>
            <person name="Singh A."/>
            <person name="Wilkins M.J."/>
            <person name="Karaoz U."/>
            <person name="Brodie E.L."/>
            <person name="Williams K.H."/>
            <person name="Hubbard S.S."/>
            <person name="Banfield J.F."/>
        </authorList>
    </citation>
    <scope>NUCLEOTIDE SEQUENCE [LARGE SCALE GENOMIC DNA]</scope>
</reference>
<keyword evidence="2" id="KW-0812">Transmembrane</keyword>
<dbReference type="InterPro" id="IPR015914">
    <property type="entry name" value="PAPs_N"/>
</dbReference>
<evidence type="ECO:0000313" key="5">
    <source>
        <dbReference type="Proteomes" id="UP000178272"/>
    </source>
</evidence>
<name>A0A1G1V4M3_9BACT</name>
<dbReference type="EMBL" id="MHCA01000058">
    <property type="protein sequence ID" value="OGY10293.1"/>
    <property type="molecule type" value="Genomic_DNA"/>
</dbReference>
<feature type="domain" description="Purple acid phosphatase N-terminal" evidence="3">
    <location>
        <begin position="47"/>
        <end position="128"/>
    </location>
</feature>
<sequence length="376" mass="39094">MYKTAKIPTILGIVLLLAGVSIGVLFVQRENIFNLSAAPSETPKEVRITNITDRGFSVSWLTDKPTNGFISYGKNKSVGTIINQDSVQGQSSYIHHVTADNLEANTSYSLKIGFGKAGIDKSKLYSVKSGPTLKNPSSTDIIFGTVVDAQNKPVAGSVVYLTAPGVTPLSAVTDKQGKWVYVFSTARRTDLSAFATYDKNETLLEIFVQAGNEKFSSAKIKTGAARPVPTMTLGKIHDFTNLKPVSDGKAPASELDLTRVEPATSSSPSPSPKSGFSQPLAQAKNSPSPSPKGSPKPSPSPSPKAVGGPTSASPSPKASPVASPSPSPKPAATAGSATTLTSTGTLPSAGNLTTTMFIFIIGLVLVVIGLFVPQTA</sequence>
<dbReference type="SUPFAM" id="SSF49363">
    <property type="entry name" value="Purple acid phosphatase, N-terminal domain"/>
    <property type="match status" value="1"/>
</dbReference>
<proteinExistence type="predicted"/>
<keyword evidence="2" id="KW-0472">Membrane</keyword>